<sequence length="565" mass="62753">MLATDPTEPASNWDFTPVFDLLRSFPCDRSSGASRSNHSDNESSASDDTRRPGDQHYIKSQHKAQNSSHGLGDFGSLWDVIYGNPDSYRDAKQEDTTGAIPSNHHAHSHSPITILKRPSQGDRLESNTSPELRTSSKPIPVPGILKPNFASKAEPDSASDLSNHDPGSGRLIPSTTVIPGQDEAQKAVSVTLPKAVPAARVSNGASKAKKLNVPGNSKHKKKIDMISSDSSVEIDSDSSTIIFDRPLTRKPDHLKFVPGQVGTVDLQHDRYETPPSSFDDAEPTFTNSKNVKSVITTSTGIRVLPIDYKTSTERRIGLMTKLLREFPEYAQLVSQVGQSPKISREDLQSRPIHVFVDMSNIMVGFHDSVKVSRDIPISTRIRRLHMSFANFSLIMERGRFATKRVLVGSDRLPSIEEAKSLGYEANILERVHKTKQATSRPLKPRKGLGHVSQQESSGPETVSASNQRWVEQGVDEILHLKILESLLDTDEPATIVLATGDAAAAEYSEGFMRMVERALKRGWSVELVSFSQVTSNSYRKKEFRTKWRDRFRLVELDSYVEELFE</sequence>
<proteinExistence type="predicted"/>
<reference evidence="3" key="1">
    <citation type="journal article" date="2017" name="Nat. Microbiol.">
        <title>Global analysis of biosynthetic gene clusters reveals vast potential of secondary metabolite production in Penicillium species.</title>
        <authorList>
            <person name="Nielsen J.C."/>
            <person name="Grijseels S."/>
            <person name="Prigent S."/>
            <person name="Ji B."/>
            <person name="Dainat J."/>
            <person name="Nielsen K.F."/>
            <person name="Frisvad J.C."/>
            <person name="Workman M."/>
            <person name="Nielsen J."/>
        </authorList>
    </citation>
    <scope>NUCLEOTIDE SEQUENCE [LARGE SCALE GENOMIC DNA]</scope>
    <source>
        <strain evidence="3">IBT 24891</strain>
    </source>
</reference>
<comment type="caution">
    <text evidence="2">The sequence shown here is derived from an EMBL/GenBank/DDBJ whole genome shotgun (WGS) entry which is preliminary data.</text>
</comment>
<dbReference type="PANTHER" id="PTHR15837:SF5">
    <property type="entry name" value="NYN DOMAIN-CONTAINING PROTEIN"/>
    <property type="match status" value="1"/>
</dbReference>
<dbReference type="OrthoDB" id="5590473at2759"/>
<feature type="compositionally biased region" description="Polar residues" evidence="1">
    <location>
        <begin position="126"/>
        <end position="137"/>
    </location>
</feature>
<dbReference type="GO" id="GO:0006606">
    <property type="term" value="P:protein import into nucleus"/>
    <property type="evidence" value="ECO:0007669"/>
    <property type="project" value="TreeGrafter"/>
</dbReference>
<dbReference type="CDD" id="cd18724">
    <property type="entry name" value="PIN_LabA-like"/>
    <property type="match status" value="1"/>
</dbReference>
<evidence type="ECO:0000256" key="1">
    <source>
        <dbReference type="SAM" id="MobiDB-lite"/>
    </source>
</evidence>
<dbReference type="GO" id="GO:0005634">
    <property type="term" value="C:nucleus"/>
    <property type="evidence" value="ECO:0007669"/>
    <property type="project" value="TreeGrafter"/>
</dbReference>
<protein>
    <recommendedName>
        <fullName evidence="4">NYN domain-containing protein</fullName>
    </recommendedName>
</protein>
<dbReference type="AlphaFoldDB" id="A0A1V6TE69"/>
<dbReference type="InterPro" id="IPR007681">
    <property type="entry name" value="Mog1"/>
</dbReference>
<gene>
    <name evidence="2" type="ORF">PENSTE_c007G06612</name>
</gene>
<dbReference type="GO" id="GO:0031267">
    <property type="term" value="F:small GTPase binding"/>
    <property type="evidence" value="ECO:0007669"/>
    <property type="project" value="TreeGrafter"/>
</dbReference>
<feature type="compositionally biased region" description="Basic and acidic residues" evidence="1">
    <location>
        <begin position="37"/>
        <end position="57"/>
    </location>
</feature>
<accession>A0A1V6TE69</accession>
<dbReference type="GO" id="GO:0005085">
    <property type="term" value="F:guanyl-nucleotide exchange factor activity"/>
    <property type="evidence" value="ECO:0007669"/>
    <property type="project" value="TreeGrafter"/>
</dbReference>
<dbReference type="STRING" id="303698.A0A1V6TE69"/>
<dbReference type="Gene3D" id="3.40.50.1010">
    <property type="entry name" value="5'-nuclease"/>
    <property type="match status" value="1"/>
</dbReference>
<evidence type="ECO:0000313" key="2">
    <source>
        <dbReference type="EMBL" id="OQE24324.1"/>
    </source>
</evidence>
<evidence type="ECO:0008006" key="4">
    <source>
        <dbReference type="Google" id="ProtNLM"/>
    </source>
</evidence>
<organism evidence="2 3">
    <name type="scientific">Penicillium steckii</name>
    <dbReference type="NCBI Taxonomy" id="303698"/>
    <lineage>
        <taxon>Eukaryota</taxon>
        <taxon>Fungi</taxon>
        <taxon>Dikarya</taxon>
        <taxon>Ascomycota</taxon>
        <taxon>Pezizomycotina</taxon>
        <taxon>Eurotiomycetes</taxon>
        <taxon>Eurotiomycetidae</taxon>
        <taxon>Eurotiales</taxon>
        <taxon>Aspergillaceae</taxon>
        <taxon>Penicillium</taxon>
    </lineage>
</organism>
<feature type="region of interest" description="Disordered" evidence="1">
    <location>
        <begin position="434"/>
        <end position="465"/>
    </location>
</feature>
<dbReference type="EMBL" id="MLKD01000007">
    <property type="protein sequence ID" value="OQE24324.1"/>
    <property type="molecule type" value="Genomic_DNA"/>
</dbReference>
<dbReference type="Proteomes" id="UP000191285">
    <property type="component" value="Unassembled WGS sequence"/>
</dbReference>
<evidence type="ECO:0000313" key="3">
    <source>
        <dbReference type="Proteomes" id="UP000191285"/>
    </source>
</evidence>
<feature type="region of interest" description="Disordered" evidence="1">
    <location>
        <begin position="89"/>
        <end position="172"/>
    </location>
</feature>
<dbReference type="PANTHER" id="PTHR15837">
    <property type="entry name" value="RAN GUANINE NUCLEOTIDE RELEASE FACTOR"/>
    <property type="match status" value="1"/>
</dbReference>
<feature type="region of interest" description="Disordered" evidence="1">
    <location>
        <begin position="29"/>
        <end position="70"/>
    </location>
</feature>
<keyword evidence="3" id="KW-1185">Reference proteome</keyword>
<name>A0A1V6TE69_9EURO</name>
<feature type="compositionally biased region" description="Polar residues" evidence="1">
    <location>
        <begin position="451"/>
        <end position="465"/>
    </location>
</feature>